<proteinExistence type="predicted"/>
<keyword evidence="1" id="KW-0175">Coiled coil</keyword>
<dbReference type="EMBL" id="JAMQKB010000006">
    <property type="protein sequence ID" value="MDC3424526.1"/>
    <property type="molecule type" value="Genomic_DNA"/>
</dbReference>
<evidence type="ECO:0000256" key="1">
    <source>
        <dbReference type="SAM" id="Coils"/>
    </source>
</evidence>
<comment type="caution">
    <text evidence="2">The sequence shown here is derived from an EMBL/GenBank/DDBJ whole genome shotgun (WGS) entry which is preliminary data.</text>
</comment>
<dbReference type="RefSeq" id="WP_272436329.1">
    <property type="nucleotide sequence ID" value="NZ_JAMQKB010000006.1"/>
</dbReference>
<sequence>MLIQKDEFSAFKDFCRIYLKKERQGKSTDVLQGLKGHDRKLYRAIEKTVGKRKMKGYIGLLLRSVSREGWLNYEEKVWNAKPKWGYCTYCFSQIDDTYLIDIDGNQYCNSDCFDEQEAVPHYDAYADDYMFLFWDFEKVRDRYQYYLNRSIKKDFETHLDLTMILRDLYDVLNDSDYSTVLFYGGDDGPLVSEMYRILTILQEEAEALEKLLEQCKKVLPDTNERFSIEIIEEIMRKRKRPEVLREFIQTNRKYRNKENKNKWSTTDSMQRMNWYDVLTEEEALKNNVSWMNEVDCPQCKEVIDRQWSRRVPDGYFYCEKCYEELDFEFEFEEGIM</sequence>
<evidence type="ECO:0000313" key="3">
    <source>
        <dbReference type="Proteomes" id="UP001145050"/>
    </source>
</evidence>
<evidence type="ECO:0000313" key="2">
    <source>
        <dbReference type="EMBL" id="MDC3424526.1"/>
    </source>
</evidence>
<feature type="coiled-coil region" evidence="1">
    <location>
        <begin position="191"/>
        <end position="225"/>
    </location>
</feature>
<reference evidence="2" key="1">
    <citation type="submission" date="2022-06" db="EMBL/GenBank/DDBJ databases">
        <title>Aquibacillus sp. a new bacterium isolated from soil saline samples.</title>
        <authorList>
            <person name="Galisteo C."/>
            <person name="De La Haba R."/>
            <person name="Sanchez-Porro C."/>
            <person name="Ventosa A."/>
        </authorList>
    </citation>
    <scope>NUCLEOTIDE SEQUENCE</scope>
    <source>
        <strain evidence="2">3ASR75-11</strain>
    </source>
</reference>
<dbReference type="AlphaFoldDB" id="A0A9X4ALR6"/>
<dbReference type="Proteomes" id="UP001145050">
    <property type="component" value="Unassembled WGS sequence"/>
</dbReference>
<name>A0A9X4ALR6_9BACI</name>
<accession>A0A9X4ALR6</accession>
<gene>
    <name evidence="2" type="ORF">NC797_08380</name>
</gene>
<keyword evidence="3" id="KW-1185">Reference proteome</keyword>
<protein>
    <submittedName>
        <fullName evidence="2">Uncharacterized protein</fullName>
    </submittedName>
</protein>
<organism evidence="2 3">
    <name type="scientific">Terrihalobacillus insolitus</name>
    <dbReference type="NCBI Taxonomy" id="2950438"/>
    <lineage>
        <taxon>Bacteria</taxon>
        <taxon>Bacillati</taxon>
        <taxon>Bacillota</taxon>
        <taxon>Bacilli</taxon>
        <taxon>Bacillales</taxon>
        <taxon>Bacillaceae</taxon>
        <taxon>Terrihalobacillus</taxon>
    </lineage>
</organism>